<dbReference type="RefSeq" id="WP_109741796.1">
    <property type="nucleotide sequence ID" value="NZ_QGGO01000004.1"/>
</dbReference>
<dbReference type="GO" id="GO:0016787">
    <property type="term" value="F:hydrolase activity"/>
    <property type="evidence" value="ECO:0007669"/>
    <property type="project" value="InterPro"/>
</dbReference>
<dbReference type="InterPro" id="IPR013670">
    <property type="entry name" value="EcoEI_R_C_dom"/>
</dbReference>
<dbReference type="NCBIfam" id="NF046051">
    <property type="entry name" value="restrict_EcoAI"/>
    <property type="match status" value="1"/>
</dbReference>
<dbReference type="PANTHER" id="PTHR47396:SF1">
    <property type="entry name" value="ATP-DEPENDENT HELICASE IRC3-RELATED"/>
    <property type="match status" value="1"/>
</dbReference>
<dbReference type="InterPro" id="IPR006935">
    <property type="entry name" value="Helicase/UvrB_N"/>
</dbReference>
<dbReference type="Gene3D" id="3.40.50.300">
    <property type="entry name" value="P-loop containing nucleotide triphosphate hydrolases"/>
    <property type="match status" value="2"/>
</dbReference>
<dbReference type="Pfam" id="PF04851">
    <property type="entry name" value="ResIII"/>
    <property type="match status" value="1"/>
</dbReference>
<dbReference type="GO" id="GO:0006304">
    <property type="term" value="P:DNA modification"/>
    <property type="evidence" value="ECO:0007669"/>
    <property type="project" value="InterPro"/>
</dbReference>
<evidence type="ECO:0000256" key="1">
    <source>
        <dbReference type="SAM" id="MobiDB-lite"/>
    </source>
</evidence>
<feature type="region of interest" description="Disordered" evidence="1">
    <location>
        <begin position="556"/>
        <end position="596"/>
    </location>
</feature>
<accession>A0A316EFP5</accession>
<protein>
    <submittedName>
        <fullName evidence="3">Type I restriction enzyme R subunit</fullName>
    </submittedName>
</protein>
<dbReference type="InterPro" id="IPR001650">
    <property type="entry name" value="Helicase_C-like"/>
</dbReference>
<evidence type="ECO:0000259" key="2">
    <source>
        <dbReference type="PROSITE" id="PS51192"/>
    </source>
</evidence>
<dbReference type="CDD" id="cd18032">
    <property type="entry name" value="DEXHc_RE_I_III_res"/>
    <property type="match status" value="1"/>
</dbReference>
<dbReference type="CDD" id="cd18799">
    <property type="entry name" value="SF2_C_EcoAI-like"/>
    <property type="match status" value="1"/>
</dbReference>
<dbReference type="PANTHER" id="PTHR47396">
    <property type="entry name" value="TYPE I RESTRICTION ENZYME ECOKI R PROTEIN"/>
    <property type="match status" value="1"/>
</dbReference>
<feature type="domain" description="Helicase ATP-binding" evidence="2">
    <location>
        <begin position="162"/>
        <end position="358"/>
    </location>
</feature>
<feature type="compositionally biased region" description="Basic and acidic residues" evidence="1">
    <location>
        <begin position="579"/>
        <end position="596"/>
    </location>
</feature>
<name>A0A316EFP5_9BACT</name>
<dbReference type="GO" id="GO:0003677">
    <property type="term" value="F:DNA binding"/>
    <property type="evidence" value="ECO:0007669"/>
    <property type="project" value="InterPro"/>
</dbReference>
<evidence type="ECO:0000313" key="4">
    <source>
        <dbReference type="Proteomes" id="UP000245489"/>
    </source>
</evidence>
<organism evidence="3 4">
    <name type="scientific">Arcicella aurantiaca</name>
    <dbReference type="NCBI Taxonomy" id="591202"/>
    <lineage>
        <taxon>Bacteria</taxon>
        <taxon>Pseudomonadati</taxon>
        <taxon>Bacteroidota</taxon>
        <taxon>Cytophagia</taxon>
        <taxon>Cytophagales</taxon>
        <taxon>Flectobacillaceae</taxon>
        <taxon>Arcicella</taxon>
    </lineage>
</organism>
<keyword evidence="4" id="KW-1185">Reference proteome</keyword>
<dbReference type="EMBL" id="QGGO01000004">
    <property type="protein sequence ID" value="PWK28239.1"/>
    <property type="molecule type" value="Genomic_DNA"/>
</dbReference>
<dbReference type="InterPro" id="IPR050742">
    <property type="entry name" value="Helicase_Restrict-Modif_Enz"/>
</dbReference>
<dbReference type="Proteomes" id="UP000245489">
    <property type="component" value="Unassembled WGS sequence"/>
</dbReference>
<dbReference type="GO" id="GO:0005524">
    <property type="term" value="F:ATP binding"/>
    <property type="evidence" value="ECO:0007669"/>
    <property type="project" value="InterPro"/>
</dbReference>
<dbReference type="InterPro" id="IPR014001">
    <property type="entry name" value="Helicase_ATP-bd"/>
</dbReference>
<gene>
    <name evidence="3" type="ORF">LV89_01020</name>
</gene>
<dbReference type="Pfam" id="PF08463">
    <property type="entry name" value="EcoEI_R_C"/>
    <property type="match status" value="1"/>
</dbReference>
<dbReference type="SUPFAM" id="SSF52540">
    <property type="entry name" value="P-loop containing nucleoside triphosphate hydrolases"/>
    <property type="match status" value="2"/>
</dbReference>
<dbReference type="AlphaFoldDB" id="A0A316EFP5"/>
<evidence type="ECO:0000313" key="3">
    <source>
        <dbReference type="EMBL" id="PWK28239.1"/>
    </source>
</evidence>
<dbReference type="OrthoDB" id="9759819at2"/>
<reference evidence="3 4" key="1">
    <citation type="submission" date="2018-05" db="EMBL/GenBank/DDBJ databases">
        <title>Genomic Encyclopedia of Archaeal and Bacterial Type Strains, Phase II (KMG-II): from individual species to whole genera.</title>
        <authorList>
            <person name="Goeker M."/>
        </authorList>
    </citation>
    <scope>NUCLEOTIDE SEQUENCE [LARGE SCALE GENOMIC DNA]</scope>
    <source>
        <strain evidence="3 4">DSM 22214</strain>
    </source>
</reference>
<dbReference type="Gene3D" id="3.90.1570.30">
    <property type="match status" value="1"/>
</dbReference>
<proteinExistence type="predicted"/>
<dbReference type="Pfam" id="PF00271">
    <property type="entry name" value="Helicase_C"/>
    <property type="match status" value="1"/>
</dbReference>
<dbReference type="PROSITE" id="PS51192">
    <property type="entry name" value="HELICASE_ATP_BIND_1"/>
    <property type="match status" value="1"/>
</dbReference>
<dbReference type="SMART" id="SM00487">
    <property type="entry name" value="DEXDc"/>
    <property type="match status" value="1"/>
</dbReference>
<comment type="caution">
    <text evidence="3">The sequence shown here is derived from an EMBL/GenBank/DDBJ whole genome shotgun (WGS) entry which is preliminary data.</text>
</comment>
<dbReference type="InterPro" id="IPR027417">
    <property type="entry name" value="P-loop_NTPase"/>
</dbReference>
<dbReference type="GO" id="GO:0005829">
    <property type="term" value="C:cytosol"/>
    <property type="evidence" value="ECO:0007669"/>
    <property type="project" value="TreeGrafter"/>
</dbReference>
<sequence>MMNETETRTNLINPKLKESGWVIPNLREEYPIKAGRKLVGNKRASTLKADYLLKFNNTHLAFIEAKKETLSPTEGLEQVKNYADLLKLNIAYSTNGHKIYEFDMVAGKGQYIDNFPTPEALYERLFGNQNSLIQKLLAIPLLNPEGKQERYYQEIAIRKTMEAIADGQKRVLLTLATGTGKTYVAFQIANKLHQAKWTADGKDHRPKILFLADRNILADQAINAFNHFDKDIVKITGKEIRKRGGKAPMERNFYFAIYQAISDRTVGQVSTLSDDKLIYALPPENDEDVVDGFYKLYPSDFFDVIIIDECHRGVANDKGSWRKILDYFQSALHIGLTATPKHSDNADTYTYFGEPVYKYSLIDGINDGYLTPYKVLRMTTNLDTYRPDGNDTVVSGSVDKEEYSLSDFERNLTIPERTDFIAQQLLNHINEFDKTIVFCVNQPHAAEMRDAINKHKKNSDKNYCVRITSNDGDVGKELLERFQDNEKIMPTIVTSSQMLTTGVDVLNVRNIVLVRQINSMTEFKQIIGRGTRLYEGKDFFTIIDFTGATELFNDPLWDGDLRPETPIAEEPKPPYTPKPKGEKPTGGEEDGGEGKPEILTIQLNGKKIEIASKQYFYVNANGQTLDAEAYLREIMGHLPAIFKDETQLRQVWQNPQTRKDFIKKLEAEGLSGEQLMEFKRLLKAENCDVIDVLAYLQYNTDLTTYTERVLLAKGNETFFEQYKDQRAKNFLYFILEQYERYGVKELDAENLSELIKKSQFAGNRQEALKAFGGNVQQLQTAFIDLQKILFA</sequence>